<reference evidence="10 11" key="1">
    <citation type="submission" date="2021-02" db="EMBL/GenBank/DDBJ databases">
        <title>Variation within the Batrachochytrium salamandrivorans European outbreak.</title>
        <authorList>
            <person name="Kelly M."/>
            <person name="Pasmans F."/>
            <person name="Shea T.P."/>
            <person name="Munoz J.F."/>
            <person name="Carranza S."/>
            <person name="Cuomo C.A."/>
            <person name="Martel A."/>
        </authorList>
    </citation>
    <scope>NUCLEOTIDE SEQUENCE [LARGE SCALE GENOMIC DNA]</scope>
    <source>
        <strain evidence="10 11">AMFP18/2</strain>
    </source>
</reference>
<feature type="region of interest" description="Disordered" evidence="8">
    <location>
        <begin position="381"/>
        <end position="404"/>
    </location>
</feature>
<dbReference type="InterPro" id="IPR005635">
    <property type="entry name" value="Inner_centromere_prot_ARK-bd"/>
</dbReference>
<name>A0ABQ8F0Q6_9FUNG</name>
<evidence type="ECO:0000256" key="7">
    <source>
        <dbReference type="ARBA" id="ARBA00023242"/>
    </source>
</evidence>
<dbReference type="Proteomes" id="UP001648503">
    <property type="component" value="Unassembled WGS sequence"/>
</dbReference>
<keyword evidence="5" id="KW-0159">Chromosome partition</keyword>
<gene>
    <name evidence="10" type="ORF">BASA50_009726</name>
</gene>
<feature type="compositionally biased region" description="Low complexity" evidence="8">
    <location>
        <begin position="476"/>
        <end position="487"/>
    </location>
</feature>
<evidence type="ECO:0000256" key="8">
    <source>
        <dbReference type="SAM" id="MobiDB-lite"/>
    </source>
</evidence>
<evidence type="ECO:0000256" key="1">
    <source>
        <dbReference type="ARBA" id="ARBA00004123"/>
    </source>
</evidence>
<keyword evidence="11" id="KW-1185">Reference proteome</keyword>
<dbReference type="PANTHER" id="PTHR13142:SF1">
    <property type="entry name" value="INNER CENTROMERE PROTEIN"/>
    <property type="match status" value="1"/>
</dbReference>
<feature type="compositionally biased region" description="Low complexity" evidence="8">
    <location>
        <begin position="63"/>
        <end position="75"/>
    </location>
</feature>
<evidence type="ECO:0000256" key="2">
    <source>
        <dbReference type="ARBA" id="ARBA00004186"/>
    </source>
</evidence>
<feature type="region of interest" description="Disordered" evidence="8">
    <location>
        <begin position="189"/>
        <end position="208"/>
    </location>
</feature>
<feature type="compositionally biased region" description="Polar residues" evidence="8">
    <location>
        <begin position="245"/>
        <end position="287"/>
    </location>
</feature>
<feature type="region of interest" description="Disordered" evidence="8">
    <location>
        <begin position="918"/>
        <end position="937"/>
    </location>
</feature>
<evidence type="ECO:0000256" key="4">
    <source>
        <dbReference type="ARBA" id="ARBA00022490"/>
    </source>
</evidence>
<comment type="caution">
    <text evidence="10">The sequence shown here is derived from an EMBL/GenBank/DDBJ whole genome shotgun (WGS) entry which is preliminary data.</text>
</comment>
<feature type="compositionally biased region" description="Polar residues" evidence="8">
    <location>
        <begin position="675"/>
        <end position="689"/>
    </location>
</feature>
<proteinExistence type="inferred from homology"/>
<dbReference type="Pfam" id="PF03941">
    <property type="entry name" value="INCENP_ARK-bind"/>
    <property type="match status" value="1"/>
</dbReference>
<feature type="region of interest" description="Disordered" evidence="8">
    <location>
        <begin position="45"/>
        <end position="87"/>
    </location>
</feature>
<dbReference type="PANTHER" id="PTHR13142">
    <property type="entry name" value="INNER CENTROMERE PROTEIN"/>
    <property type="match status" value="1"/>
</dbReference>
<keyword evidence="6" id="KW-0206">Cytoskeleton</keyword>
<evidence type="ECO:0000313" key="10">
    <source>
        <dbReference type="EMBL" id="KAH6590024.1"/>
    </source>
</evidence>
<keyword evidence="7" id="KW-0539">Nucleus</keyword>
<comment type="subcellular location">
    <subcellularLocation>
        <location evidence="2">Cytoplasm</location>
        <location evidence="2">Cytoskeleton</location>
        <location evidence="2">Spindle</location>
    </subcellularLocation>
    <subcellularLocation>
        <location evidence="1">Nucleus</location>
    </subcellularLocation>
</comment>
<evidence type="ECO:0000313" key="11">
    <source>
        <dbReference type="Proteomes" id="UP001648503"/>
    </source>
</evidence>
<evidence type="ECO:0000256" key="5">
    <source>
        <dbReference type="ARBA" id="ARBA00022829"/>
    </source>
</evidence>
<evidence type="ECO:0000259" key="9">
    <source>
        <dbReference type="Pfam" id="PF03941"/>
    </source>
</evidence>
<protein>
    <recommendedName>
        <fullName evidence="9">Inner centromere protein ARK-binding domain-containing protein</fullName>
    </recommendedName>
</protein>
<evidence type="ECO:0000256" key="3">
    <source>
        <dbReference type="ARBA" id="ARBA00010042"/>
    </source>
</evidence>
<feature type="region of interest" description="Disordered" evidence="8">
    <location>
        <begin position="1081"/>
        <end position="1102"/>
    </location>
</feature>
<dbReference type="EMBL" id="JAFCIX010000438">
    <property type="protein sequence ID" value="KAH6590024.1"/>
    <property type="molecule type" value="Genomic_DNA"/>
</dbReference>
<feature type="domain" description="Inner centromere protein ARK-binding" evidence="9">
    <location>
        <begin position="1088"/>
        <end position="1146"/>
    </location>
</feature>
<comment type="similarity">
    <text evidence="3">Belongs to the INCENP family.</text>
</comment>
<sequence>MGRPFLTVELAFFHNKQLQSCKRLDAVLSDHMEFLTSLAKQLDASKASNRHDPIVSSAQPREGSIAGSGSNGNASHRSRRSVTGDKRKLRESLTLTELQLHLDESLAASPDTSADPLGSIVGEGFESLDTATDKGDMTDVVDAPALHSDVDINTDPVRPSKRIRRVAPTAISAAAAAAAAIPAMPLSGNMSSGARKDRAARTKRGKAAEAVNLDSTLSSISPPAPEFMTSTNSVEAAEPVAILSTQHSDDSSNLPILSSTSESNVISNTAPSTTTVDEPTASYSPKVSSDDSDADIPSHAPLSAISAVVDIPLVEPSCNVDNLEELVRIDPSSDIIDAAPPSSADSVLCLETLPETTCSGAESDLVSSTCAISSTEVDNASTHTKDAPFAQEEQSTQLPALPSASLPPPAVVQLASQVEMTVATAPASSTATRSRLMNMAKFTDIQPGNSLSSMGSGSLLLQNLPKLNRVSGSKISDTSSDRSTLSTNKSSFMKRSLESVLESSEDATASKNICLGTGSFLEKAPSHDDGISIAEERKTINGNGNGLGSQEKRAIIMDVNYALQHQEKSSSLPATSAIESGLSRAPVHSGLMTSVIAGASELPSLQHTAYTAPNVLSQIASQVDADREKNELRLKTVHANSLETMRRGLSNAVRHTERVLPTSSALRIPGHNMPETISQSSALSESQTVEPRANLKKPTPIRENGPSNMEELYEKTTLKTVSGMDTIRNPTTLSVAETATLTDPHDTKQTKSIPHLTMSNSMITGGSRLERTPVKSLAVSHSEPRADIGTGSSVMGAGQSRVPVMAAKPSTTISSTSLPTTHVAAMPTFAPVHTMGHSVNNAAVTTNLPKKPKPVIKSLIAAEAAAKKEQAVKEALILSREARLQQREADIALAGSASLSVASSSSRQNERKPGMVIGSHGPSNAAIAGTGMSATAGSNKESQYTLAEHPLIKPHLPIPKPVSGEAYTKQKLPLSHAAQTTLAGQLSDHGAIKIQASRILQQAPPQRDVLKTLLGPGSSMTSGLSTTTTAIKNPILPMTNMPMTNMPKVAAPKQTNHHHLADLTAPSAMDSRGGIVSILNEHGELPEPPSDDSDSDDSLSKGTPRVVKVARWAETPYIRQAVHNQQQRDPDDIFGTVKTCRLDEIFDSKDNKRLKKRTSSAHWLGTDALSYEEEMSYKKKMGYKSGDE</sequence>
<feature type="region of interest" description="Disordered" evidence="8">
    <location>
        <begin position="471"/>
        <end position="494"/>
    </location>
</feature>
<feature type="region of interest" description="Disordered" evidence="8">
    <location>
        <begin position="245"/>
        <end position="295"/>
    </location>
</feature>
<accession>A0ABQ8F0Q6</accession>
<organism evidence="10 11">
    <name type="scientific">Batrachochytrium salamandrivorans</name>
    <dbReference type="NCBI Taxonomy" id="1357716"/>
    <lineage>
        <taxon>Eukaryota</taxon>
        <taxon>Fungi</taxon>
        <taxon>Fungi incertae sedis</taxon>
        <taxon>Chytridiomycota</taxon>
        <taxon>Chytridiomycota incertae sedis</taxon>
        <taxon>Chytridiomycetes</taxon>
        <taxon>Rhizophydiales</taxon>
        <taxon>Rhizophydiales incertae sedis</taxon>
        <taxon>Batrachochytrium</taxon>
    </lineage>
</organism>
<evidence type="ECO:0000256" key="6">
    <source>
        <dbReference type="ARBA" id="ARBA00023212"/>
    </source>
</evidence>
<keyword evidence="4" id="KW-0963">Cytoplasm</keyword>
<feature type="region of interest" description="Disordered" evidence="8">
    <location>
        <begin position="662"/>
        <end position="709"/>
    </location>
</feature>